<dbReference type="PANTHER" id="PTHR33630">
    <property type="entry name" value="CUTINASE RV1984C-RELATED-RELATED"/>
    <property type="match status" value="1"/>
</dbReference>
<reference evidence="4 5" key="1">
    <citation type="submission" date="2016-10" db="EMBL/GenBank/DDBJ databases">
        <title>Proteomics and genomics reveal pathogen-plant mechanisms compatible with a hemibiotrophic lifestyle of Diplodia corticola.</title>
        <authorList>
            <person name="Fernandes I."/>
            <person name="De Jonge R."/>
            <person name="Van De Peer Y."/>
            <person name="Devreese B."/>
            <person name="Alves A."/>
            <person name="Esteves A.C."/>
        </authorList>
    </citation>
    <scope>NUCLEOTIDE SEQUENCE [LARGE SCALE GENOMIC DNA]</scope>
    <source>
        <strain evidence="4 5">CBS 112549</strain>
    </source>
</reference>
<name>A0A1J9RJR0_9PEZI</name>
<dbReference type="Proteomes" id="UP000183809">
    <property type="component" value="Unassembled WGS sequence"/>
</dbReference>
<dbReference type="GeneID" id="31010164"/>
<dbReference type="Gene3D" id="3.40.50.1820">
    <property type="entry name" value="alpha/beta hydrolase"/>
    <property type="match status" value="1"/>
</dbReference>
<comment type="caution">
    <text evidence="4">The sequence shown here is derived from an EMBL/GenBank/DDBJ whole genome shotgun (WGS) entry which is preliminary data.</text>
</comment>
<dbReference type="RefSeq" id="XP_020135548.1">
    <property type="nucleotide sequence ID" value="XM_020269905.1"/>
</dbReference>
<evidence type="ECO:0000313" key="4">
    <source>
        <dbReference type="EMBL" id="OJD40705.1"/>
    </source>
</evidence>
<dbReference type="PANTHER" id="PTHR33630:SF13">
    <property type="entry name" value="ACETYLXYLAN ESTERASE"/>
    <property type="match status" value="1"/>
</dbReference>
<dbReference type="STRING" id="236234.A0A1J9RJR0"/>
<keyword evidence="1" id="KW-0378">Hydrolase</keyword>
<protein>
    <submittedName>
        <fullName evidence="4">Acetylxylan esterase</fullName>
    </submittedName>
</protein>
<sequence length="232" mass="23764">MQHRHSLTTALLLGAAGIASAAPVEQEHKRAVDCAPIHVFGARETTVSAGFGSSATVVNLILNAHPGATSEAIDYPAAGGDSYGSSVQTGTANVASQVEAYVSACPDAKIVMVGYSQGSQIMQNAFCDGGDTNQGITDTTAPISSDVGSHVAAMIWMGNPRHKPGASYNVGTSTASGFDPESQECTAYADIIQSYCDAADPYCSNGSDASVHQGYGTEYGQDALTFVNSKLG</sequence>
<evidence type="ECO:0000256" key="1">
    <source>
        <dbReference type="ARBA" id="ARBA00022801"/>
    </source>
</evidence>
<dbReference type="AlphaFoldDB" id="A0A1J9RJR0"/>
<dbReference type="OrthoDB" id="2586582at2759"/>
<gene>
    <name evidence="4" type="ORF">BKCO1_1000500</name>
</gene>
<dbReference type="SMART" id="SM01110">
    <property type="entry name" value="Cutinase"/>
    <property type="match status" value="1"/>
</dbReference>
<dbReference type="GO" id="GO:0052689">
    <property type="term" value="F:carboxylic ester hydrolase activity"/>
    <property type="evidence" value="ECO:0007669"/>
    <property type="project" value="UniProtKB-ARBA"/>
</dbReference>
<dbReference type="InterPro" id="IPR029058">
    <property type="entry name" value="AB_hydrolase_fold"/>
</dbReference>
<keyword evidence="5" id="KW-1185">Reference proteome</keyword>
<evidence type="ECO:0000256" key="3">
    <source>
        <dbReference type="SAM" id="SignalP"/>
    </source>
</evidence>
<dbReference type="SUPFAM" id="SSF53474">
    <property type="entry name" value="alpha/beta-Hydrolases"/>
    <property type="match status" value="1"/>
</dbReference>
<evidence type="ECO:0000256" key="2">
    <source>
        <dbReference type="ARBA" id="ARBA00023157"/>
    </source>
</evidence>
<dbReference type="EMBL" id="MNUE01000001">
    <property type="protein sequence ID" value="OJD40705.1"/>
    <property type="molecule type" value="Genomic_DNA"/>
</dbReference>
<keyword evidence="3" id="KW-0732">Signal</keyword>
<dbReference type="InterPro" id="IPR000675">
    <property type="entry name" value="Cutinase/axe"/>
</dbReference>
<accession>A0A1J9RJR0</accession>
<feature type="chain" id="PRO_5009656653" evidence="3">
    <location>
        <begin position="22"/>
        <end position="232"/>
    </location>
</feature>
<feature type="signal peptide" evidence="3">
    <location>
        <begin position="1"/>
        <end position="21"/>
    </location>
</feature>
<proteinExistence type="predicted"/>
<keyword evidence="2" id="KW-1015">Disulfide bond</keyword>
<organism evidence="4 5">
    <name type="scientific">Diplodia corticola</name>
    <dbReference type="NCBI Taxonomy" id="236234"/>
    <lineage>
        <taxon>Eukaryota</taxon>
        <taxon>Fungi</taxon>
        <taxon>Dikarya</taxon>
        <taxon>Ascomycota</taxon>
        <taxon>Pezizomycotina</taxon>
        <taxon>Dothideomycetes</taxon>
        <taxon>Dothideomycetes incertae sedis</taxon>
        <taxon>Botryosphaeriales</taxon>
        <taxon>Botryosphaeriaceae</taxon>
        <taxon>Diplodia</taxon>
    </lineage>
</organism>
<evidence type="ECO:0000313" key="5">
    <source>
        <dbReference type="Proteomes" id="UP000183809"/>
    </source>
</evidence>
<dbReference type="Pfam" id="PF01083">
    <property type="entry name" value="Cutinase"/>
    <property type="match status" value="1"/>
</dbReference>